<evidence type="ECO:0000313" key="2">
    <source>
        <dbReference type="Proteomes" id="UP000711407"/>
    </source>
</evidence>
<organism evidence="1 2">
    <name type="scientific">Candidatus Amulumruptor caecigallinarius</name>
    <dbReference type="NCBI Taxonomy" id="2109911"/>
    <lineage>
        <taxon>Bacteria</taxon>
        <taxon>Pseudomonadati</taxon>
        <taxon>Bacteroidota</taxon>
        <taxon>Bacteroidia</taxon>
        <taxon>Bacteroidales</taxon>
        <taxon>Muribaculaceae</taxon>
        <taxon>Candidatus Amulumruptor</taxon>
    </lineage>
</organism>
<name>A0A4Q0U9B1_9BACT</name>
<evidence type="ECO:0000313" key="1">
    <source>
        <dbReference type="EMBL" id="HJE38304.1"/>
    </source>
</evidence>
<dbReference type="InterPro" id="IPR011990">
    <property type="entry name" value="TPR-like_helical_dom_sf"/>
</dbReference>
<dbReference type="SUPFAM" id="SSF48452">
    <property type="entry name" value="TPR-like"/>
    <property type="match status" value="1"/>
</dbReference>
<dbReference type="Proteomes" id="UP000711407">
    <property type="component" value="Unassembled WGS sequence"/>
</dbReference>
<dbReference type="AlphaFoldDB" id="A0A4Q0U9B1"/>
<proteinExistence type="predicted"/>
<comment type="caution">
    <text evidence="1">The sequence shown here is derived from an EMBL/GenBank/DDBJ whole genome shotgun (WGS) entry which is preliminary data.</text>
</comment>
<dbReference type="InterPro" id="IPR045957">
    <property type="entry name" value="DUF6377"/>
</dbReference>
<protein>
    <submittedName>
        <fullName evidence="1">DUF6377 domain-containing protein</fullName>
    </submittedName>
</protein>
<gene>
    <name evidence="1" type="ORF">K8V47_00865</name>
</gene>
<dbReference type="Pfam" id="PF19904">
    <property type="entry name" value="DUF6377"/>
    <property type="match status" value="1"/>
</dbReference>
<dbReference type="Gene3D" id="1.25.40.10">
    <property type="entry name" value="Tetratricopeptide repeat domain"/>
    <property type="match status" value="1"/>
</dbReference>
<sequence>MTSTHRHTFIYHKNTTPSAVSRLAAYLICILCVCTAYAAPAVSQQEIDAALKTVDRELSMSDGYIANRQQFIERLKRDLDSIPTGTVSLKKILAVGEAYEGFNTDSAVKYFTLLRDEGLRKGADSLASVGALKAAAILPLNGTIAPALALFASVDTSGFNREQMALYHYSGRSMYGFLASLRGQQHFADMHFADKAHEHQRMLIQSLSKDSPMYLLQSGGYYFTRGELSKAWSYTSQLMRIIPRDSRLFAYAAYQMSTIARAEGRYDEEIYYLALSATADLKAAVQEISSLQTLGQRLYDHGDVERAYTYLIAALKSAVNSGSELRISETGSALPFIEASHTAQLDSSRNRMLWVLGGLAVMLIVAISMFVKLRKDMDRMERLRNNLTAANAAKQVYISQFLELCSIYMDKLNQFCKFANRKISAGKVDDLYKMTKSGKFIEEQSKDFYDVFDNAFLHLYPDFPEKVNSLLKPGEQLDIPADGTLTTDLRLLAFMRLGIEESGRIAELLNYSVNTIYSYRNRLRNRAISRDTFEADIMSIRPSDEQWLDGLRSSKL</sequence>
<reference evidence="1" key="1">
    <citation type="journal article" date="2021" name="PeerJ">
        <title>Extensive microbial diversity within the chicken gut microbiome revealed by metagenomics and culture.</title>
        <authorList>
            <person name="Gilroy R."/>
            <person name="Ravi A."/>
            <person name="Getino M."/>
            <person name="Pursley I."/>
            <person name="Horton D.L."/>
            <person name="Alikhan N.F."/>
            <person name="Baker D."/>
            <person name="Gharbi K."/>
            <person name="Hall N."/>
            <person name="Watson M."/>
            <person name="Adriaenssens E.M."/>
            <person name="Foster-Nyarko E."/>
            <person name="Jarju S."/>
            <person name="Secka A."/>
            <person name="Antonio M."/>
            <person name="Oren A."/>
            <person name="Chaudhuri R.R."/>
            <person name="La Ragione R."/>
            <person name="Hildebrand F."/>
            <person name="Pallen M.J."/>
        </authorList>
    </citation>
    <scope>NUCLEOTIDE SEQUENCE</scope>
    <source>
        <strain evidence="1">4100</strain>
    </source>
</reference>
<reference evidence="1" key="2">
    <citation type="submission" date="2021-09" db="EMBL/GenBank/DDBJ databases">
        <authorList>
            <person name="Gilroy R."/>
        </authorList>
    </citation>
    <scope>NUCLEOTIDE SEQUENCE</scope>
    <source>
        <strain evidence="1">4100</strain>
    </source>
</reference>
<accession>A0A4Q0U9B1</accession>
<dbReference type="EMBL" id="DYXT01000007">
    <property type="protein sequence ID" value="HJE38304.1"/>
    <property type="molecule type" value="Genomic_DNA"/>
</dbReference>